<reference evidence="8" key="1">
    <citation type="submission" date="2017-03" db="EMBL/GenBank/DDBJ databases">
        <authorList>
            <person name="Lund M.B."/>
        </authorList>
    </citation>
    <scope>NUCLEOTIDE SEQUENCE [LARGE SCALE GENOMIC DNA]</scope>
</reference>
<gene>
    <name evidence="7" type="ORF">B5766_03550</name>
</gene>
<keyword evidence="2" id="KW-1003">Cell membrane</keyword>
<dbReference type="GO" id="GO:0016746">
    <property type="term" value="F:acyltransferase activity"/>
    <property type="evidence" value="ECO:0007669"/>
    <property type="project" value="UniProtKB-KW"/>
</dbReference>
<dbReference type="InterPro" id="IPR004960">
    <property type="entry name" value="LipA_acyltrans"/>
</dbReference>
<keyword evidence="5" id="KW-0472">Membrane</keyword>
<keyword evidence="4" id="KW-0808">Transferase</keyword>
<sequence>MRLPLFNLFEYPKHPQLYDALRAAGPERAWTLMSDLDRLFSPIYQEEVKEFTATTRAKVIKFMNMVPALSGADKSSYADQAAGYGPKLMFESTFITLWLDNPGLLFKEVVEVVGAEELRAAQELGHGVLALPLHLGPSYTIGPLISHSMPTRLVFNRMNFDEIKQAAFPNLPIEGFQLGSVSAFRAGLAAMRSGMAFSIFPELDPRGVDAHHVPVEFLGVRIFAPLGPVIMSQAAQAPMVPVVLSSLGGGKFRLVYHPMIEAPSKGASPTDALVRLWAIIESELITGQTGEWEMWHEFDRMLPSSEEDLA</sequence>
<protein>
    <recommendedName>
        <fullName evidence="9">Lipid A biosynthesis acyltransferase</fullName>
    </recommendedName>
</protein>
<accession>A0A2A6FSN8</accession>
<evidence type="ECO:0000256" key="6">
    <source>
        <dbReference type="ARBA" id="ARBA00023315"/>
    </source>
</evidence>
<evidence type="ECO:0000256" key="2">
    <source>
        <dbReference type="ARBA" id="ARBA00022475"/>
    </source>
</evidence>
<dbReference type="AlphaFoldDB" id="A0A2A6FSN8"/>
<evidence type="ECO:0000256" key="1">
    <source>
        <dbReference type="ARBA" id="ARBA00004533"/>
    </source>
</evidence>
<comment type="subcellular location">
    <subcellularLocation>
        <location evidence="1">Cell inner membrane</location>
    </subcellularLocation>
</comment>
<dbReference type="GO" id="GO:0009247">
    <property type="term" value="P:glycolipid biosynthetic process"/>
    <property type="evidence" value="ECO:0007669"/>
    <property type="project" value="UniProtKB-ARBA"/>
</dbReference>
<organism evidence="7 8">
    <name type="scientific">Candidatus Lumbricidiphila eiseniae</name>
    <dbReference type="NCBI Taxonomy" id="1969409"/>
    <lineage>
        <taxon>Bacteria</taxon>
        <taxon>Bacillati</taxon>
        <taxon>Actinomycetota</taxon>
        <taxon>Actinomycetes</taxon>
        <taxon>Micrococcales</taxon>
        <taxon>Microbacteriaceae</taxon>
        <taxon>Candidatus Lumbricidiphila</taxon>
    </lineage>
</organism>
<comment type="caution">
    <text evidence="7">The sequence shown here is derived from an EMBL/GenBank/DDBJ whole genome shotgun (WGS) entry which is preliminary data.</text>
</comment>
<name>A0A2A6FSN8_9MICO</name>
<dbReference type="Pfam" id="PF03279">
    <property type="entry name" value="Lip_A_acyltrans"/>
    <property type="match status" value="1"/>
</dbReference>
<evidence type="ECO:0000256" key="5">
    <source>
        <dbReference type="ARBA" id="ARBA00023136"/>
    </source>
</evidence>
<evidence type="ECO:0008006" key="9">
    <source>
        <dbReference type="Google" id="ProtNLM"/>
    </source>
</evidence>
<dbReference type="EMBL" id="NAEP01000025">
    <property type="protein sequence ID" value="PDQ35872.1"/>
    <property type="molecule type" value="Genomic_DNA"/>
</dbReference>
<dbReference type="GO" id="GO:0005886">
    <property type="term" value="C:plasma membrane"/>
    <property type="evidence" value="ECO:0007669"/>
    <property type="project" value="UniProtKB-SubCell"/>
</dbReference>
<evidence type="ECO:0000256" key="4">
    <source>
        <dbReference type="ARBA" id="ARBA00022679"/>
    </source>
</evidence>
<dbReference type="Proteomes" id="UP000219994">
    <property type="component" value="Unassembled WGS sequence"/>
</dbReference>
<keyword evidence="6" id="KW-0012">Acyltransferase</keyword>
<evidence type="ECO:0000313" key="7">
    <source>
        <dbReference type="EMBL" id="PDQ35872.1"/>
    </source>
</evidence>
<keyword evidence="3" id="KW-0997">Cell inner membrane</keyword>
<evidence type="ECO:0000256" key="3">
    <source>
        <dbReference type="ARBA" id="ARBA00022519"/>
    </source>
</evidence>
<evidence type="ECO:0000313" key="8">
    <source>
        <dbReference type="Proteomes" id="UP000219994"/>
    </source>
</evidence>
<proteinExistence type="predicted"/>